<proteinExistence type="predicted"/>
<accession>A0A7T5QZ68</accession>
<evidence type="ECO:0000256" key="1">
    <source>
        <dbReference type="SAM" id="MobiDB-lite"/>
    </source>
</evidence>
<feature type="compositionally biased region" description="Basic and acidic residues" evidence="1">
    <location>
        <begin position="255"/>
        <end position="265"/>
    </location>
</feature>
<sequence>MAIYEKRFNLNHDWQINHTELSASICPTPFKGYSATIIPFCPPNLLKDLKEKKFGYLHWGTIIVETVNLCSKKDIDAIFVLRDLRMLDERQGIVQSKQTTSKLGRISLRFDPDFLVSTSDPLAAESLQLVMLFSGITMVEGSLPVAIKCSGVYKGLKNLTEDTSYREKVSWEEISTDESAALLSGLDLKPVMLEQSTKWPSLLHVPGVSKTYKGTVGYSKKGLEFRSPGDHLKKRKQVKQDDDSNSTDDNSDTASIRRDFSEVHIGDGAPEGAEEKFRDGGIGGNTGGPMDGRPGSGSFVWKHSAPRSVRGI</sequence>
<feature type="region of interest" description="Disordered" evidence="1">
    <location>
        <begin position="223"/>
        <end position="312"/>
    </location>
</feature>
<dbReference type="InterPro" id="IPR028919">
    <property type="entry name" value="Viral_movement"/>
</dbReference>
<name>A0A7T5QZ68_9VIRU</name>
<organism evidence="2">
    <name type="scientific">Avocado betaflexivirus 1</name>
    <dbReference type="NCBI Taxonomy" id="2794401"/>
    <lineage>
        <taxon>Viruses</taxon>
        <taxon>Riboviria</taxon>
        <taxon>Orthornavirae</taxon>
        <taxon>Kitrinoviricota</taxon>
        <taxon>Alsuviricetes</taxon>
        <taxon>Tymovirales</taxon>
        <taxon>Betaflexiviridae</taxon>
    </lineage>
</organism>
<protein>
    <submittedName>
        <fullName evidence="2">MP</fullName>
    </submittedName>
</protein>
<reference evidence="2" key="1">
    <citation type="submission" date="2020-11" db="EMBL/GenBank/DDBJ databases">
        <authorList>
            <person name="Bejerman N."/>
        </authorList>
    </citation>
    <scope>NUCLEOTIDE SEQUENCE</scope>
    <source>
        <strain evidence="2">Avo</strain>
    </source>
</reference>
<evidence type="ECO:0000313" key="2">
    <source>
        <dbReference type="EMBL" id="QQG34610.1"/>
    </source>
</evidence>
<dbReference type="Pfam" id="PF01107">
    <property type="entry name" value="MP"/>
    <property type="match status" value="1"/>
</dbReference>
<feature type="compositionally biased region" description="Gly residues" evidence="1">
    <location>
        <begin position="280"/>
        <end position="290"/>
    </location>
</feature>
<dbReference type="EMBL" id="MW328739">
    <property type="protein sequence ID" value="QQG34610.1"/>
    <property type="molecule type" value="Genomic_RNA"/>
</dbReference>